<dbReference type="SUPFAM" id="SSF53850">
    <property type="entry name" value="Periplasmic binding protein-like II"/>
    <property type="match status" value="1"/>
</dbReference>
<sequence>MYPHIAKTRFDATRFTPIAPLGRTPFILMGRPDLPAGNSKELVALAQSRSLTYANAGNGSSLHVMAVAFKDAAQIKEAVQVPYQGAAPALQALMASQVDVMMVPAGMAGPYMSRLKSFGVTTASRYGNVKDVPTLSEQGVAVVGESWLGIVGPPGLSADATASLSEAIREVTRSTDYRVRLDQLGLSWVDMSQGEFQKYYLDAYKHWGNVIAKGNIKLE</sequence>
<proteinExistence type="inferred from homology"/>
<dbReference type="Proteomes" id="UP000252884">
    <property type="component" value="Unassembled WGS sequence"/>
</dbReference>
<name>A0A368XL15_9BURK</name>
<evidence type="ECO:0000256" key="1">
    <source>
        <dbReference type="ARBA" id="ARBA00006987"/>
    </source>
</evidence>
<reference evidence="2 3" key="1">
    <citation type="submission" date="2018-07" db="EMBL/GenBank/DDBJ databases">
        <title>Genomic Encyclopedia of Type Strains, Phase IV (KMG-IV): sequencing the most valuable type-strain genomes for metagenomic binning, comparative biology and taxonomic classification.</title>
        <authorList>
            <person name="Goeker M."/>
        </authorList>
    </citation>
    <scope>NUCLEOTIDE SEQUENCE [LARGE SCALE GENOMIC DNA]</scope>
    <source>
        <strain evidence="2 3">DSM 21634</strain>
    </source>
</reference>
<keyword evidence="2" id="KW-0675">Receptor</keyword>
<protein>
    <submittedName>
        <fullName evidence="2">Tripartite tricarboxylate transporter family receptor</fullName>
    </submittedName>
</protein>
<keyword evidence="3" id="KW-1185">Reference proteome</keyword>
<dbReference type="Pfam" id="PF03401">
    <property type="entry name" value="TctC"/>
    <property type="match status" value="1"/>
</dbReference>
<evidence type="ECO:0000313" key="2">
    <source>
        <dbReference type="EMBL" id="RCW68600.1"/>
    </source>
</evidence>
<gene>
    <name evidence="2" type="ORF">DES41_107121</name>
</gene>
<dbReference type="CDD" id="cd07012">
    <property type="entry name" value="PBP2_Bug_TTT"/>
    <property type="match status" value="1"/>
</dbReference>
<dbReference type="AlphaFoldDB" id="A0A368XL15"/>
<dbReference type="PANTHER" id="PTHR42928:SF5">
    <property type="entry name" value="BLR1237 PROTEIN"/>
    <property type="match status" value="1"/>
</dbReference>
<evidence type="ECO:0000313" key="3">
    <source>
        <dbReference type="Proteomes" id="UP000252884"/>
    </source>
</evidence>
<comment type="caution">
    <text evidence="2">The sequence shown here is derived from an EMBL/GenBank/DDBJ whole genome shotgun (WGS) entry which is preliminary data.</text>
</comment>
<dbReference type="InterPro" id="IPR005064">
    <property type="entry name" value="BUG"/>
</dbReference>
<dbReference type="PANTHER" id="PTHR42928">
    <property type="entry name" value="TRICARBOXYLATE-BINDING PROTEIN"/>
    <property type="match status" value="1"/>
</dbReference>
<comment type="similarity">
    <text evidence="1">Belongs to the UPF0065 (bug) family.</text>
</comment>
<organism evidence="2 3">
    <name type="scientific">Pseudorhodoferax soli</name>
    <dbReference type="NCBI Taxonomy" id="545864"/>
    <lineage>
        <taxon>Bacteria</taxon>
        <taxon>Pseudomonadati</taxon>
        <taxon>Pseudomonadota</taxon>
        <taxon>Betaproteobacteria</taxon>
        <taxon>Burkholderiales</taxon>
        <taxon>Comamonadaceae</taxon>
    </lineage>
</organism>
<dbReference type="Gene3D" id="3.40.190.10">
    <property type="entry name" value="Periplasmic binding protein-like II"/>
    <property type="match status" value="1"/>
</dbReference>
<dbReference type="EMBL" id="QPJK01000007">
    <property type="protein sequence ID" value="RCW68600.1"/>
    <property type="molecule type" value="Genomic_DNA"/>
</dbReference>
<accession>A0A368XL15</accession>